<dbReference type="EMBL" id="PGCJ01000868">
    <property type="protein sequence ID" value="PLW16540.1"/>
    <property type="molecule type" value="Genomic_DNA"/>
</dbReference>
<sequence length="137" mass="15515">MNEESSDLDLERFPDRWEVALQLDFPETPTETSWLVRNLSWASISPVQLVGTIVAHTTGLTALCSLGRWVLSQGDVTNETKRSYSLVSPAVRSGVFQTHRPGETPQKSSLLRFRTKLTEWSQRLKRHSNMPFMPVSA</sequence>
<keyword evidence="5" id="KW-1185">Reference proteome</keyword>
<dbReference type="Proteomes" id="UP000235388">
    <property type="component" value="Unassembled WGS sequence"/>
</dbReference>
<evidence type="ECO:0000313" key="3">
    <source>
        <dbReference type="EMBL" id="PLW38859.1"/>
    </source>
</evidence>
<dbReference type="EMBL" id="PGCJ01000183">
    <property type="protein sequence ID" value="PLW40290.1"/>
    <property type="molecule type" value="Genomic_DNA"/>
</dbReference>
<comment type="caution">
    <text evidence="2">The sequence shown here is derived from an EMBL/GenBank/DDBJ whole genome shotgun (WGS) entry which is preliminary data.</text>
</comment>
<proteinExistence type="predicted"/>
<evidence type="ECO:0000313" key="6">
    <source>
        <dbReference type="Proteomes" id="UP000235392"/>
    </source>
</evidence>
<reference evidence="5 6" key="1">
    <citation type="submission" date="2017-11" db="EMBL/GenBank/DDBJ databases">
        <title>De novo assembly and phasing of dikaryotic genomes from two isolates of Puccinia coronata f. sp. avenae, the causal agent of oat crown rust.</title>
        <authorList>
            <person name="Miller M.E."/>
            <person name="Zhang Y."/>
            <person name="Omidvar V."/>
            <person name="Sperschneider J."/>
            <person name="Schwessinger B."/>
            <person name="Raley C."/>
            <person name="Palmer J.M."/>
            <person name="Garnica D."/>
            <person name="Upadhyaya N."/>
            <person name="Rathjen J."/>
            <person name="Taylor J.M."/>
            <person name="Park R.F."/>
            <person name="Dodds P.N."/>
            <person name="Hirsch C.D."/>
            <person name="Kianian S.F."/>
            <person name="Figueroa M."/>
        </authorList>
    </citation>
    <scope>NUCLEOTIDE SEQUENCE [LARGE SCALE GENOMIC DNA]</scope>
    <source>
        <strain evidence="2">12NC29</strain>
        <strain evidence="1">12SD80</strain>
    </source>
</reference>
<dbReference type="EMBL" id="PGCI01000122">
    <property type="protein sequence ID" value="PLW38859.1"/>
    <property type="molecule type" value="Genomic_DNA"/>
</dbReference>
<evidence type="ECO:0000313" key="5">
    <source>
        <dbReference type="Proteomes" id="UP000235388"/>
    </source>
</evidence>
<name>A0A2N5STM3_9BASI</name>
<accession>A0A2N5STM3</accession>
<evidence type="ECO:0000313" key="4">
    <source>
        <dbReference type="EMBL" id="PLW40290.1"/>
    </source>
</evidence>
<dbReference type="EMBL" id="PGCI01000970">
    <property type="protein sequence ID" value="PLW10269.1"/>
    <property type="molecule type" value="Genomic_DNA"/>
</dbReference>
<evidence type="ECO:0000313" key="1">
    <source>
        <dbReference type="EMBL" id="PLW10269.1"/>
    </source>
</evidence>
<dbReference type="AlphaFoldDB" id="A0A2N5STM3"/>
<organism evidence="2 5">
    <name type="scientific">Puccinia coronata f. sp. avenae</name>
    <dbReference type="NCBI Taxonomy" id="200324"/>
    <lineage>
        <taxon>Eukaryota</taxon>
        <taxon>Fungi</taxon>
        <taxon>Dikarya</taxon>
        <taxon>Basidiomycota</taxon>
        <taxon>Pucciniomycotina</taxon>
        <taxon>Pucciniomycetes</taxon>
        <taxon>Pucciniales</taxon>
        <taxon>Pucciniaceae</taxon>
        <taxon>Puccinia</taxon>
    </lineage>
</organism>
<gene>
    <name evidence="4" type="ORF">PCANC_11167</name>
    <name evidence="2" type="ORF">PCANC_11718</name>
    <name evidence="3" type="ORF">PCASD_09859</name>
    <name evidence="1" type="ORF">PCASD_21206</name>
</gene>
<protein>
    <submittedName>
        <fullName evidence="2">Uncharacterized protein</fullName>
    </submittedName>
</protein>
<evidence type="ECO:0000313" key="2">
    <source>
        <dbReference type="EMBL" id="PLW16540.1"/>
    </source>
</evidence>
<dbReference type="Proteomes" id="UP000235392">
    <property type="component" value="Unassembled WGS sequence"/>
</dbReference>